<gene>
    <name evidence="2" type="ORF">HanXRQr2_Chr12g0541021</name>
</gene>
<protein>
    <submittedName>
        <fullName evidence="2">Uncharacterized protein</fullName>
    </submittedName>
</protein>
<proteinExistence type="predicted"/>
<keyword evidence="1" id="KW-0472">Membrane</keyword>
<comment type="caution">
    <text evidence="2">The sequence shown here is derived from an EMBL/GenBank/DDBJ whole genome shotgun (WGS) entry which is preliminary data.</text>
</comment>
<dbReference type="Gramene" id="mRNA:HanXRQr2_Chr12g0541021">
    <property type="protein sequence ID" value="CDS:HanXRQr2_Chr12g0541021.1"/>
    <property type="gene ID" value="HanXRQr2_Chr12g0541021"/>
</dbReference>
<feature type="transmembrane region" description="Helical" evidence="1">
    <location>
        <begin position="7"/>
        <end position="28"/>
    </location>
</feature>
<keyword evidence="1" id="KW-1133">Transmembrane helix</keyword>
<sequence length="60" mass="7239">MAGVLDYLFIYNIMFSYNCWLVCSHANLWEISSLLMLDFVYTRPITKLWVIVFFLFSLYL</sequence>
<organism evidence="2 3">
    <name type="scientific">Helianthus annuus</name>
    <name type="common">Common sunflower</name>
    <dbReference type="NCBI Taxonomy" id="4232"/>
    <lineage>
        <taxon>Eukaryota</taxon>
        <taxon>Viridiplantae</taxon>
        <taxon>Streptophyta</taxon>
        <taxon>Embryophyta</taxon>
        <taxon>Tracheophyta</taxon>
        <taxon>Spermatophyta</taxon>
        <taxon>Magnoliopsida</taxon>
        <taxon>eudicotyledons</taxon>
        <taxon>Gunneridae</taxon>
        <taxon>Pentapetalae</taxon>
        <taxon>asterids</taxon>
        <taxon>campanulids</taxon>
        <taxon>Asterales</taxon>
        <taxon>Asteraceae</taxon>
        <taxon>Asteroideae</taxon>
        <taxon>Heliantheae alliance</taxon>
        <taxon>Heliantheae</taxon>
        <taxon>Helianthus</taxon>
    </lineage>
</organism>
<reference evidence="2" key="2">
    <citation type="submission" date="2020-06" db="EMBL/GenBank/DDBJ databases">
        <title>Helianthus annuus Genome sequencing and assembly Release 2.</title>
        <authorList>
            <person name="Gouzy J."/>
            <person name="Langlade N."/>
            <person name="Munos S."/>
        </authorList>
    </citation>
    <scope>NUCLEOTIDE SEQUENCE</scope>
    <source>
        <tissue evidence="2">Leaves</tissue>
    </source>
</reference>
<evidence type="ECO:0000313" key="2">
    <source>
        <dbReference type="EMBL" id="KAF5777888.1"/>
    </source>
</evidence>
<dbReference type="EMBL" id="MNCJ02000327">
    <property type="protein sequence ID" value="KAF5777888.1"/>
    <property type="molecule type" value="Genomic_DNA"/>
</dbReference>
<name>A0A9K3HGI0_HELAN</name>
<reference evidence="2" key="1">
    <citation type="journal article" date="2017" name="Nature">
        <title>The sunflower genome provides insights into oil metabolism, flowering and Asterid evolution.</title>
        <authorList>
            <person name="Badouin H."/>
            <person name="Gouzy J."/>
            <person name="Grassa C.J."/>
            <person name="Murat F."/>
            <person name="Staton S.E."/>
            <person name="Cottret L."/>
            <person name="Lelandais-Briere C."/>
            <person name="Owens G.L."/>
            <person name="Carrere S."/>
            <person name="Mayjonade B."/>
            <person name="Legrand L."/>
            <person name="Gill N."/>
            <person name="Kane N.C."/>
            <person name="Bowers J.E."/>
            <person name="Hubner S."/>
            <person name="Bellec A."/>
            <person name="Berard A."/>
            <person name="Berges H."/>
            <person name="Blanchet N."/>
            <person name="Boniface M.C."/>
            <person name="Brunel D."/>
            <person name="Catrice O."/>
            <person name="Chaidir N."/>
            <person name="Claudel C."/>
            <person name="Donnadieu C."/>
            <person name="Faraut T."/>
            <person name="Fievet G."/>
            <person name="Helmstetter N."/>
            <person name="King M."/>
            <person name="Knapp S.J."/>
            <person name="Lai Z."/>
            <person name="Le Paslier M.C."/>
            <person name="Lippi Y."/>
            <person name="Lorenzon L."/>
            <person name="Mandel J.R."/>
            <person name="Marage G."/>
            <person name="Marchand G."/>
            <person name="Marquand E."/>
            <person name="Bret-Mestries E."/>
            <person name="Morien E."/>
            <person name="Nambeesan S."/>
            <person name="Nguyen T."/>
            <person name="Pegot-Espagnet P."/>
            <person name="Pouilly N."/>
            <person name="Raftis F."/>
            <person name="Sallet E."/>
            <person name="Schiex T."/>
            <person name="Thomas J."/>
            <person name="Vandecasteele C."/>
            <person name="Vares D."/>
            <person name="Vear F."/>
            <person name="Vautrin S."/>
            <person name="Crespi M."/>
            <person name="Mangin B."/>
            <person name="Burke J.M."/>
            <person name="Salse J."/>
            <person name="Munos S."/>
            <person name="Vincourt P."/>
            <person name="Rieseberg L.H."/>
            <person name="Langlade N.B."/>
        </authorList>
    </citation>
    <scope>NUCLEOTIDE SEQUENCE</scope>
    <source>
        <tissue evidence="2">Leaves</tissue>
    </source>
</reference>
<keyword evidence="3" id="KW-1185">Reference proteome</keyword>
<accession>A0A9K3HGI0</accession>
<keyword evidence="1" id="KW-0812">Transmembrane</keyword>
<evidence type="ECO:0000313" key="3">
    <source>
        <dbReference type="Proteomes" id="UP000215914"/>
    </source>
</evidence>
<dbReference type="AlphaFoldDB" id="A0A9K3HGI0"/>
<evidence type="ECO:0000256" key="1">
    <source>
        <dbReference type="SAM" id="Phobius"/>
    </source>
</evidence>
<dbReference type="Proteomes" id="UP000215914">
    <property type="component" value="Unassembled WGS sequence"/>
</dbReference>
<feature type="transmembrane region" description="Helical" evidence="1">
    <location>
        <begin position="40"/>
        <end position="59"/>
    </location>
</feature>